<accession>E7EJX3</accession>
<protein>
    <submittedName>
        <fullName evidence="1">Glycosyltransferase</fullName>
    </submittedName>
</protein>
<evidence type="ECO:0000313" key="2">
    <source>
        <dbReference type="Proteomes" id="UP000008921"/>
    </source>
</evidence>
<dbReference type="RefSeq" id="YP_004123928.1">
    <property type="nucleotide sequence ID" value="NC_014901.1"/>
</dbReference>
<name>E7EJX3_9CAUD</name>
<proteinExistence type="predicted"/>
<reference evidence="1 2" key="1">
    <citation type="journal article" date="2012" name="J. Virol.">
        <title>Complete Genome Sequences of 138 Mycobacteriophages.</title>
        <authorList>
            <consortium name="the Science Education Alliance Phage Hunters Advancing Genomics and Evolutionary Science Program"/>
            <consortium name="the KwaZulu-Natal Research Institute for Tuberculosis and HIV Mycobacterial Genetics Course Students"/>
            <consortium name="the Phage Hunters Integrating Research and Education Program"/>
            <person name="Hatfull G.F."/>
        </authorList>
    </citation>
    <scope>NUCLEOTIDE SEQUENCE [LARGE SCALE GENOMIC DNA]</scope>
    <source>
        <strain evidence="1">Wee</strain>
    </source>
</reference>
<dbReference type="GeneID" id="10100706"/>
<dbReference type="EMBL" id="HQ728524">
    <property type="protein sequence ID" value="ADU15976.1"/>
    <property type="molecule type" value="Genomic_DNA"/>
</dbReference>
<gene>
    <name evidence="1" type="primary">106</name>
    <name evidence="1" type="ORF">PBI_WEE_106</name>
</gene>
<dbReference type="Proteomes" id="UP000008921">
    <property type="component" value="Segment"/>
</dbReference>
<dbReference type="KEGG" id="vg:10100706"/>
<keyword evidence="2" id="KW-1185">Reference proteome</keyword>
<organism evidence="1 2">
    <name type="scientific">Mycobacterium phage Wee</name>
    <dbReference type="NCBI Taxonomy" id="938131"/>
    <lineage>
        <taxon>Viruses</taxon>
        <taxon>Duplodnaviria</taxon>
        <taxon>Heunggongvirae</taxon>
        <taxon>Uroviricota</taxon>
        <taxon>Caudoviricetes</taxon>
        <taxon>Gracegardnervirinae</taxon>
        <taxon>Cheoctovirus</taxon>
        <taxon>Cheoctovirus wee</taxon>
        <taxon>Mycobacterium virus Wee</taxon>
    </lineage>
</organism>
<evidence type="ECO:0000313" key="1">
    <source>
        <dbReference type="EMBL" id="ADU15976.1"/>
    </source>
</evidence>
<sequence length="43" mass="5112">MIGIVQHPDEWAIVLEDDALPITGFATTFKTNERNTWSWWRHK</sequence>